<comment type="function">
    <text evidence="8">Releases the supercoiling and torsional tension of DNA, which is introduced during the DNA replication and transcription, by transiently cleaving and rejoining one strand of the DNA duplex. Introduces a single-strand break via transesterification at a target site in duplex DNA. The scissile phosphodiester is attacked by the catalytic tyrosine of the enzyme, resulting in the formation of a DNA-(5'-phosphotyrosyl)-enzyme intermediate and the expulsion of a 3'-OH DNA strand. The free DNA strand then undergoes passage around the unbroken strand, thus removing DNA supercoils. Finally, in the religation step, the DNA 3'-OH attacks the covalent intermediate to expel the active-site tyrosine and restore the DNA phosphodiester backbone.</text>
</comment>
<comment type="similarity">
    <text evidence="2 8">Belongs to the type IA topoisomerase family.</text>
</comment>
<dbReference type="PROSITE" id="PS50880">
    <property type="entry name" value="TOPRIM"/>
    <property type="match status" value="1"/>
</dbReference>
<dbReference type="InterPro" id="IPR003601">
    <property type="entry name" value="Topo_IA_2"/>
</dbReference>
<dbReference type="InterPro" id="IPR023406">
    <property type="entry name" value="Topo_IA_AS"/>
</dbReference>
<evidence type="ECO:0000256" key="6">
    <source>
        <dbReference type="ARBA" id="ARBA00023125"/>
    </source>
</evidence>
<comment type="catalytic activity">
    <reaction evidence="1 8">
        <text>ATP-independent breakage of single-stranded DNA, followed by passage and rejoining.</text>
        <dbReference type="EC" id="5.6.2.1"/>
    </reaction>
</comment>
<dbReference type="SMART" id="SM00436">
    <property type="entry name" value="TOP1Bc"/>
    <property type="match status" value="1"/>
</dbReference>
<evidence type="ECO:0000259" key="11">
    <source>
        <dbReference type="PROSITE" id="PS52039"/>
    </source>
</evidence>
<dbReference type="EMBL" id="JAMPKM010000013">
    <property type="protein sequence ID" value="MEP0819214.1"/>
    <property type="molecule type" value="Genomic_DNA"/>
</dbReference>
<dbReference type="InterPro" id="IPR005733">
    <property type="entry name" value="TopoI_bac-type"/>
</dbReference>
<dbReference type="Gene3D" id="2.70.20.10">
    <property type="entry name" value="Topoisomerase I, domain 3"/>
    <property type="match status" value="1"/>
</dbReference>
<dbReference type="InterPro" id="IPR003602">
    <property type="entry name" value="Topo_IA_DNA-bd_dom"/>
</dbReference>
<dbReference type="InterPro" id="IPR013824">
    <property type="entry name" value="Topo_IA_cen_sub1"/>
</dbReference>
<gene>
    <name evidence="8 12" type="primary">topA</name>
    <name evidence="12" type="ORF">NC998_19115</name>
</gene>
<comment type="subunit">
    <text evidence="8">Monomer.</text>
</comment>
<proteinExistence type="inferred from homology"/>
<name>A0ABV0JC50_9CYAN</name>
<dbReference type="Gene3D" id="1.10.290.10">
    <property type="entry name" value="Topoisomerase I, domain 4"/>
    <property type="match status" value="1"/>
</dbReference>
<keyword evidence="4" id="KW-0460">Magnesium</keyword>
<sequence length="719" mass="80832">MATKLLIVESPGKVKKLSQILGSDWLVKASMGHIRELAHDGEDALGFDLDHNSVKCRFMARGTRGKETIQQLRSAVKQVKTVVLATDYDREGETIAWHIQQALNLKQPQRVVYTEITPNAVRAAIAQPRSIDLNLVNSGLCRTVLDKLVGFKGSPLLWQLHNGAKSMGRVQSATLHIVCDRERQIQAFVSQDYWSVFVDYAEGLRAYYRSQPTEAKAETAQPDDAAQKAEGQIPESDRVTSQAAADRLVEIAQQNPHHVVSVEGKTATRTPPPPFITSTLQQAAGSRLRFSPEKTMQVAQSLYEAGLITYMRTDSIALSPEFCTQARQWLEAHDPDNVPKKVTQHRKAKGAQEAHEAIRPTDVYRPSKELRVELAADAFDLYVLIWKRAIASQCQAARLRQTQIVTQSGSIFWQAKGQVIEFLGYSKYWPNLSADAELPTLAPQQALTLQQAAHEQKQTQPPPRYSEPKLVQVMERRGIGRPSTYAPTIQTLKQRLYVEVVKGHLQPTSLGLEVDSFLQDALPDLLEAKFTAQMEQALDQIADGKQDWQTYLTTWNREYFTPALTKARQVIPAHLTTNPAPHPEKALNLSRTRCPQCQNYLAKIPSSKVKKKYFLKCVSGCEDVVLFWSDRSRKWERPRNQTQASASLPSQLTEYPCPICQKPLETYTYEKAGQAKQLLRCSDAQARGNSQHKEAVYFHTAQGWWSPKFGELQPSSSPQ</sequence>
<comment type="caution">
    <text evidence="12">The sequence shown here is derived from an EMBL/GenBank/DDBJ whole genome shotgun (WGS) entry which is preliminary data.</text>
</comment>
<dbReference type="InterPro" id="IPR023405">
    <property type="entry name" value="Topo_IA_core_domain"/>
</dbReference>
<evidence type="ECO:0000313" key="12">
    <source>
        <dbReference type="EMBL" id="MEP0819214.1"/>
    </source>
</evidence>
<evidence type="ECO:0000256" key="3">
    <source>
        <dbReference type="ARBA" id="ARBA00022723"/>
    </source>
</evidence>
<dbReference type="InterPro" id="IPR013825">
    <property type="entry name" value="Topo_IA_cen_sub2"/>
</dbReference>
<dbReference type="NCBIfam" id="TIGR01051">
    <property type="entry name" value="topA_bact"/>
    <property type="match status" value="1"/>
</dbReference>
<dbReference type="CDD" id="cd00186">
    <property type="entry name" value="TOP1Ac"/>
    <property type="match status" value="1"/>
</dbReference>
<evidence type="ECO:0000256" key="4">
    <source>
        <dbReference type="ARBA" id="ARBA00022842"/>
    </source>
</evidence>
<evidence type="ECO:0000256" key="1">
    <source>
        <dbReference type="ARBA" id="ARBA00000213"/>
    </source>
</evidence>
<dbReference type="PRINTS" id="PR00417">
    <property type="entry name" value="PRTPISMRASEI"/>
</dbReference>
<evidence type="ECO:0000256" key="5">
    <source>
        <dbReference type="ARBA" id="ARBA00023029"/>
    </source>
</evidence>
<dbReference type="GO" id="GO:0003917">
    <property type="term" value="F:DNA topoisomerase type I (single strand cut, ATP-independent) activity"/>
    <property type="evidence" value="ECO:0007669"/>
    <property type="project" value="UniProtKB-EC"/>
</dbReference>
<comment type="caution">
    <text evidence="8">Lacks conserved residue(s) required for the propagation of feature annotation.</text>
</comment>
<dbReference type="InterPro" id="IPR006171">
    <property type="entry name" value="TOPRIM_dom"/>
</dbReference>
<feature type="site" description="Interaction with DNA" evidence="8">
    <location>
        <position position="33"/>
    </location>
</feature>
<keyword evidence="6 8" id="KW-0238">DNA-binding</keyword>
<dbReference type="EC" id="5.6.2.1" evidence="8"/>
<dbReference type="SUPFAM" id="SSF56712">
    <property type="entry name" value="Prokaryotic type I DNA topoisomerase"/>
    <property type="match status" value="1"/>
</dbReference>
<keyword evidence="7 8" id="KW-0413">Isomerase</keyword>
<feature type="site" description="Interaction with DNA" evidence="8">
    <location>
        <position position="312"/>
    </location>
</feature>
<keyword evidence="5 8" id="KW-0799">Topoisomerase</keyword>
<dbReference type="RefSeq" id="WP_190443119.1">
    <property type="nucleotide sequence ID" value="NZ_JAMPKM010000013.1"/>
</dbReference>
<dbReference type="InterPro" id="IPR013826">
    <property type="entry name" value="Topo_IA_cen_sub3"/>
</dbReference>
<dbReference type="Proteomes" id="UP001464891">
    <property type="component" value="Unassembled WGS sequence"/>
</dbReference>
<dbReference type="PROSITE" id="PS52039">
    <property type="entry name" value="TOPO_IA_2"/>
    <property type="match status" value="1"/>
</dbReference>
<dbReference type="SMART" id="SM00493">
    <property type="entry name" value="TOPRIM"/>
    <property type="match status" value="1"/>
</dbReference>
<feature type="site" description="Interaction with DNA" evidence="8">
    <location>
        <position position="146"/>
    </location>
</feature>
<protein>
    <recommendedName>
        <fullName evidence="8">DNA topoisomerase 1</fullName>
        <ecNumber evidence="8">5.6.2.1</ecNumber>
    </recommendedName>
    <alternativeName>
        <fullName evidence="8">DNA topoisomerase I</fullName>
    </alternativeName>
</protein>
<dbReference type="Pfam" id="PF01751">
    <property type="entry name" value="Toprim"/>
    <property type="match status" value="1"/>
</dbReference>
<evidence type="ECO:0000256" key="7">
    <source>
        <dbReference type="ARBA" id="ARBA00023235"/>
    </source>
</evidence>
<keyword evidence="13" id="KW-1185">Reference proteome</keyword>
<dbReference type="PANTHER" id="PTHR42785">
    <property type="entry name" value="DNA TOPOISOMERASE, TYPE IA, CORE"/>
    <property type="match status" value="1"/>
</dbReference>
<feature type="active site" description="O-(5'-phospho-DNA)-tyrosine intermediate" evidence="8">
    <location>
        <position position="310"/>
    </location>
</feature>
<dbReference type="Gene3D" id="1.10.460.10">
    <property type="entry name" value="Topoisomerase I, domain 2"/>
    <property type="match status" value="1"/>
</dbReference>
<dbReference type="HAMAP" id="MF_00952">
    <property type="entry name" value="Topoisom_1_prok"/>
    <property type="match status" value="1"/>
</dbReference>
<dbReference type="InterPro" id="IPR028612">
    <property type="entry name" value="Topoisom_1_IA"/>
</dbReference>
<feature type="region of interest" description="Interaction with DNA" evidence="8">
    <location>
        <begin position="166"/>
        <end position="171"/>
    </location>
</feature>
<feature type="region of interest" description="Disordered" evidence="9">
    <location>
        <begin position="215"/>
        <end position="240"/>
    </location>
</feature>
<dbReference type="SMART" id="SM00437">
    <property type="entry name" value="TOP1Ac"/>
    <property type="match status" value="1"/>
</dbReference>
<dbReference type="CDD" id="cd03363">
    <property type="entry name" value="TOPRIM_TopoIA_TopoI"/>
    <property type="match status" value="1"/>
</dbReference>
<feature type="domain" description="Toprim" evidence="10">
    <location>
        <begin position="3"/>
        <end position="118"/>
    </location>
</feature>
<accession>A0ABV0JC50</accession>
<dbReference type="Gene3D" id="3.40.50.140">
    <property type="match status" value="1"/>
</dbReference>
<feature type="site" description="Interaction with DNA" evidence="8">
    <location>
        <position position="495"/>
    </location>
</feature>
<dbReference type="PROSITE" id="PS00396">
    <property type="entry name" value="TOPO_IA_1"/>
    <property type="match status" value="1"/>
</dbReference>
<feature type="site" description="Interaction with DNA" evidence="8">
    <location>
        <position position="142"/>
    </location>
</feature>
<organism evidence="12 13">
    <name type="scientific">Trichocoleus desertorum GB2-A4</name>
    <dbReference type="NCBI Taxonomy" id="2933944"/>
    <lineage>
        <taxon>Bacteria</taxon>
        <taxon>Bacillati</taxon>
        <taxon>Cyanobacteriota</taxon>
        <taxon>Cyanophyceae</taxon>
        <taxon>Leptolyngbyales</taxon>
        <taxon>Trichocoleusaceae</taxon>
        <taxon>Trichocoleus</taxon>
    </lineage>
</organism>
<dbReference type="PANTHER" id="PTHR42785:SF1">
    <property type="entry name" value="DNA TOPOISOMERASE"/>
    <property type="match status" value="1"/>
</dbReference>
<evidence type="ECO:0000256" key="2">
    <source>
        <dbReference type="ARBA" id="ARBA00009446"/>
    </source>
</evidence>
<dbReference type="InterPro" id="IPR034149">
    <property type="entry name" value="TOPRIM_TopoI"/>
</dbReference>
<keyword evidence="3" id="KW-0479">Metal-binding</keyword>
<reference evidence="12 13" key="1">
    <citation type="submission" date="2022-04" db="EMBL/GenBank/DDBJ databases">
        <title>Positive selection, recombination, and allopatry shape intraspecific diversity of widespread and dominant cyanobacteria.</title>
        <authorList>
            <person name="Wei J."/>
            <person name="Shu W."/>
            <person name="Hu C."/>
        </authorList>
    </citation>
    <scope>NUCLEOTIDE SEQUENCE [LARGE SCALE GENOMIC DNA]</scope>
    <source>
        <strain evidence="12 13">GB2-A4</strain>
    </source>
</reference>
<feature type="domain" description="Topo IA-type catalytic" evidence="11">
    <location>
        <begin position="132"/>
        <end position="564"/>
    </location>
</feature>
<feature type="site" description="Interaction with DNA" evidence="8">
    <location>
        <position position="158"/>
    </location>
</feature>
<dbReference type="Pfam" id="PF01131">
    <property type="entry name" value="Topoisom_bac"/>
    <property type="match status" value="1"/>
</dbReference>
<dbReference type="InterPro" id="IPR013497">
    <property type="entry name" value="Topo_IA_cen"/>
</dbReference>
<dbReference type="InterPro" id="IPR000380">
    <property type="entry name" value="Topo_IA"/>
</dbReference>
<evidence type="ECO:0000256" key="9">
    <source>
        <dbReference type="SAM" id="MobiDB-lite"/>
    </source>
</evidence>
<evidence type="ECO:0000256" key="8">
    <source>
        <dbReference type="HAMAP-Rule" id="MF_00952"/>
    </source>
</evidence>
<evidence type="ECO:0000313" key="13">
    <source>
        <dbReference type="Proteomes" id="UP001464891"/>
    </source>
</evidence>
<evidence type="ECO:0000259" key="10">
    <source>
        <dbReference type="PROSITE" id="PS50880"/>
    </source>
</evidence>